<feature type="transmembrane region" description="Helical" evidence="7">
    <location>
        <begin position="156"/>
        <end position="178"/>
    </location>
</feature>
<dbReference type="InterPro" id="IPR036259">
    <property type="entry name" value="MFS_trans_sf"/>
</dbReference>
<evidence type="ECO:0000313" key="9">
    <source>
        <dbReference type="EMBL" id="MFF3666826.1"/>
    </source>
</evidence>
<dbReference type="InterPro" id="IPR020846">
    <property type="entry name" value="MFS_dom"/>
</dbReference>
<keyword evidence="10" id="KW-1185">Reference proteome</keyword>
<keyword evidence="4 7" id="KW-0812">Transmembrane</keyword>
<dbReference type="InterPro" id="IPR010290">
    <property type="entry name" value="TM_effector"/>
</dbReference>
<name>A0ABW6SPC8_9ACTN</name>
<comment type="caution">
    <text evidence="9">The sequence shown here is derived from an EMBL/GenBank/DDBJ whole genome shotgun (WGS) entry which is preliminary data.</text>
</comment>
<evidence type="ECO:0000256" key="1">
    <source>
        <dbReference type="ARBA" id="ARBA00004429"/>
    </source>
</evidence>
<keyword evidence="6 7" id="KW-0472">Membrane</keyword>
<feature type="domain" description="Major facilitator superfamily (MFS) profile" evidence="8">
    <location>
        <begin position="224"/>
        <end position="424"/>
    </location>
</feature>
<feature type="transmembrane region" description="Helical" evidence="7">
    <location>
        <begin position="319"/>
        <end position="339"/>
    </location>
</feature>
<dbReference type="PROSITE" id="PS50850">
    <property type="entry name" value="MFS"/>
    <property type="match status" value="1"/>
</dbReference>
<comment type="subcellular location">
    <subcellularLocation>
        <location evidence="1">Cell inner membrane</location>
        <topology evidence="1">Multi-pass membrane protein</topology>
    </subcellularLocation>
</comment>
<evidence type="ECO:0000256" key="2">
    <source>
        <dbReference type="ARBA" id="ARBA00022448"/>
    </source>
</evidence>
<dbReference type="Gene3D" id="1.20.1250.20">
    <property type="entry name" value="MFS general substrate transporter like domains"/>
    <property type="match status" value="1"/>
</dbReference>
<dbReference type="EMBL" id="JBIASD010000008">
    <property type="protein sequence ID" value="MFF3666826.1"/>
    <property type="molecule type" value="Genomic_DNA"/>
</dbReference>
<evidence type="ECO:0000313" key="10">
    <source>
        <dbReference type="Proteomes" id="UP001602013"/>
    </source>
</evidence>
<organism evidence="9 10">
    <name type="scientific">Microtetraspora malaysiensis</name>
    <dbReference type="NCBI Taxonomy" id="161358"/>
    <lineage>
        <taxon>Bacteria</taxon>
        <taxon>Bacillati</taxon>
        <taxon>Actinomycetota</taxon>
        <taxon>Actinomycetes</taxon>
        <taxon>Streptosporangiales</taxon>
        <taxon>Streptosporangiaceae</taxon>
        <taxon>Microtetraspora</taxon>
    </lineage>
</organism>
<reference evidence="9 10" key="1">
    <citation type="submission" date="2024-10" db="EMBL/GenBank/DDBJ databases">
        <title>The Natural Products Discovery Center: Release of the First 8490 Sequenced Strains for Exploring Actinobacteria Biosynthetic Diversity.</title>
        <authorList>
            <person name="Kalkreuter E."/>
            <person name="Kautsar S.A."/>
            <person name="Yang D."/>
            <person name="Bader C.D."/>
            <person name="Teijaro C.N."/>
            <person name="Fluegel L."/>
            <person name="Davis C.M."/>
            <person name="Simpson J.R."/>
            <person name="Lauterbach L."/>
            <person name="Steele A.D."/>
            <person name="Gui C."/>
            <person name="Meng S."/>
            <person name="Li G."/>
            <person name="Viehrig K."/>
            <person name="Ye F."/>
            <person name="Su P."/>
            <person name="Kiefer A.F."/>
            <person name="Nichols A."/>
            <person name="Cepeda A.J."/>
            <person name="Yan W."/>
            <person name="Fan B."/>
            <person name="Jiang Y."/>
            <person name="Adhikari A."/>
            <person name="Zheng C.-J."/>
            <person name="Schuster L."/>
            <person name="Cowan T.M."/>
            <person name="Smanski M.J."/>
            <person name="Chevrette M.G."/>
            <person name="De Carvalho L.P.S."/>
            <person name="Shen B."/>
        </authorList>
    </citation>
    <scope>NUCLEOTIDE SEQUENCE [LARGE SCALE GENOMIC DNA]</scope>
    <source>
        <strain evidence="9 10">NPDC002173</strain>
    </source>
</reference>
<evidence type="ECO:0000256" key="5">
    <source>
        <dbReference type="ARBA" id="ARBA00022989"/>
    </source>
</evidence>
<feature type="transmembrane region" description="Helical" evidence="7">
    <location>
        <begin position="92"/>
        <end position="111"/>
    </location>
</feature>
<dbReference type="PANTHER" id="PTHR23513">
    <property type="entry name" value="INTEGRAL MEMBRANE EFFLUX PROTEIN-RELATED"/>
    <property type="match status" value="1"/>
</dbReference>
<keyword evidence="3" id="KW-1003">Cell membrane</keyword>
<evidence type="ECO:0000256" key="7">
    <source>
        <dbReference type="SAM" id="Phobius"/>
    </source>
</evidence>
<dbReference type="PANTHER" id="PTHR23513:SF9">
    <property type="entry name" value="ENTEROBACTIN EXPORTER ENTS"/>
    <property type="match status" value="1"/>
</dbReference>
<keyword evidence="2" id="KW-0813">Transport</keyword>
<keyword evidence="5 7" id="KW-1133">Transmembrane helix</keyword>
<feature type="transmembrane region" description="Helical" evidence="7">
    <location>
        <begin position="224"/>
        <end position="248"/>
    </location>
</feature>
<feature type="transmembrane region" description="Helical" evidence="7">
    <location>
        <begin position="117"/>
        <end position="135"/>
    </location>
</feature>
<feature type="transmembrane region" description="Helical" evidence="7">
    <location>
        <begin position="268"/>
        <end position="289"/>
    </location>
</feature>
<evidence type="ECO:0000256" key="6">
    <source>
        <dbReference type="ARBA" id="ARBA00023136"/>
    </source>
</evidence>
<proteinExistence type="predicted"/>
<feature type="transmembrane region" description="Helical" evidence="7">
    <location>
        <begin position="30"/>
        <end position="54"/>
    </location>
</feature>
<feature type="transmembrane region" description="Helical" evidence="7">
    <location>
        <begin position="388"/>
        <end position="409"/>
    </location>
</feature>
<sequence>MAEQAVGVQGFIRRHFLDTRPLAIPHFRRLLFGQALSFIGFQLTAVAVSAQVYALTKSSFWVGMLGPVALVPLVVFGLWGGAIADAVDRRKLLLVCSLISWAATLALLFNAFFLSNIWLLMAAVAVQSIGVAVSSPTRVAIIPRLVPAELVPSANTLNYTLGSLASVLGPLLGGFVLARGGAGMAYLIDALLFGATLYAAARLPRLEPLGESTAPGVRAVVDGLRYIMGNPVVLMSFVVDIIAMAFALPRALYPELAATRFEGSEMAFGWLSASVALGAVVGGVFSGWVGRVRRQGVALTFVIALWGLTVAAAGLAQQLWLVVALLAAGGFADLVSAVWRQTILQTYAPDEMRGRLQGVFYVVVAGGPRLGDMRAGATAAAVGLVPAWVGGGVLCAVAVIIVGLSVPAFRAYRPRPLQEAGAQR</sequence>
<accession>A0ABW6SPC8</accession>
<feature type="transmembrane region" description="Helical" evidence="7">
    <location>
        <begin position="296"/>
        <end position="313"/>
    </location>
</feature>
<feature type="transmembrane region" description="Helical" evidence="7">
    <location>
        <begin position="60"/>
        <end position="80"/>
    </location>
</feature>
<dbReference type="Proteomes" id="UP001602013">
    <property type="component" value="Unassembled WGS sequence"/>
</dbReference>
<evidence type="ECO:0000259" key="8">
    <source>
        <dbReference type="PROSITE" id="PS50850"/>
    </source>
</evidence>
<dbReference type="RefSeq" id="WP_387411520.1">
    <property type="nucleotide sequence ID" value="NZ_JBIASD010000008.1"/>
</dbReference>
<evidence type="ECO:0000256" key="3">
    <source>
        <dbReference type="ARBA" id="ARBA00022475"/>
    </source>
</evidence>
<gene>
    <name evidence="9" type="ORF">ACFYXI_14605</name>
</gene>
<protein>
    <submittedName>
        <fullName evidence="9">MFS transporter</fullName>
    </submittedName>
</protein>
<dbReference type="CDD" id="cd06173">
    <property type="entry name" value="MFS_MefA_like"/>
    <property type="match status" value="1"/>
</dbReference>
<dbReference type="Pfam" id="PF05977">
    <property type="entry name" value="MFS_3"/>
    <property type="match status" value="1"/>
</dbReference>
<dbReference type="SUPFAM" id="SSF103473">
    <property type="entry name" value="MFS general substrate transporter"/>
    <property type="match status" value="1"/>
</dbReference>
<evidence type="ECO:0000256" key="4">
    <source>
        <dbReference type="ARBA" id="ARBA00022692"/>
    </source>
</evidence>